<reference evidence="2 3" key="1">
    <citation type="submission" date="2019-08" db="EMBL/GenBank/DDBJ databases">
        <authorList>
            <person name="Alioto T."/>
            <person name="Alioto T."/>
            <person name="Gomez Garrido J."/>
        </authorList>
    </citation>
    <scope>NUCLEOTIDE SEQUENCE [LARGE SCALE GENOMIC DNA]</scope>
</reference>
<keyword evidence="3" id="KW-1185">Reference proteome</keyword>
<evidence type="ECO:0000313" key="3">
    <source>
        <dbReference type="Proteomes" id="UP000325440"/>
    </source>
</evidence>
<dbReference type="Proteomes" id="UP000325440">
    <property type="component" value="Unassembled WGS sequence"/>
</dbReference>
<evidence type="ECO:0000256" key="1">
    <source>
        <dbReference type="SAM" id="MobiDB-lite"/>
    </source>
</evidence>
<protein>
    <submittedName>
        <fullName evidence="2">Uncharacterized protein</fullName>
    </submittedName>
</protein>
<accession>A0A5E4N497</accession>
<feature type="compositionally biased region" description="Basic and acidic residues" evidence="1">
    <location>
        <begin position="225"/>
        <end position="248"/>
    </location>
</feature>
<gene>
    <name evidence="2" type="ORF">CINCED_3A012405</name>
</gene>
<dbReference type="EMBL" id="CABPRJ010001446">
    <property type="protein sequence ID" value="VVC37395.1"/>
    <property type="molecule type" value="Genomic_DNA"/>
</dbReference>
<feature type="compositionally biased region" description="Polar residues" evidence="1">
    <location>
        <begin position="146"/>
        <end position="174"/>
    </location>
</feature>
<sequence>MANLLGFGKNDKLKTTYDAASAAPKCCNESNESIRTCGNVENQNCEILSECPKPKTPSTYPGMPNSCSPPLNTSENVPSSSCPNELIPNDAESVEKLCNKLSTIILRVCGVIEKVTNQCDLKSEGPSKMCNVKPINYSPQAYPAAETSSFTQDVKTELSGGSPSKSSPAETIRNNFKPPPGEILKSAPVPRPIPTTEKPIAKTTSKTSKDVSNKNKSTSCTSKISIKDSYSKRSNDKKAEAKLKNRVK</sequence>
<dbReference type="AlphaFoldDB" id="A0A5E4N497"/>
<feature type="compositionally biased region" description="Low complexity" evidence="1">
    <location>
        <begin position="214"/>
        <end position="224"/>
    </location>
</feature>
<proteinExistence type="predicted"/>
<name>A0A5E4N497_9HEMI</name>
<organism evidence="2 3">
    <name type="scientific">Cinara cedri</name>
    <dbReference type="NCBI Taxonomy" id="506608"/>
    <lineage>
        <taxon>Eukaryota</taxon>
        <taxon>Metazoa</taxon>
        <taxon>Ecdysozoa</taxon>
        <taxon>Arthropoda</taxon>
        <taxon>Hexapoda</taxon>
        <taxon>Insecta</taxon>
        <taxon>Pterygota</taxon>
        <taxon>Neoptera</taxon>
        <taxon>Paraneoptera</taxon>
        <taxon>Hemiptera</taxon>
        <taxon>Sternorrhyncha</taxon>
        <taxon>Aphidomorpha</taxon>
        <taxon>Aphidoidea</taxon>
        <taxon>Aphididae</taxon>
        <taxon>Lachninae</taxon>
        <taxon>Cinara</taxon>
    </lineage>
</organism>
<evidence type="ECO:0000313" key="2">
    <source>
        <dbReference type="EMBL" id="VVC37395.1"/>
    </source>
</evidence>
<feature type="region of interest" description="Disordered" evidence="1">
    <location>
        <begin position="144"/>
        <end position="248"/>
    </location>
</feature>